<proteinExistence type="predicted"/>
<comment type="caution">
    <text evidence="2">The sequence shown here is derived from an EMBL/GenBank/DDBJ whole genome shotgun (WGS) entry which is preliminary data.</text>
</comment>
<dbReference type="Proteomes" id="UP000244649">
    <property type="component" value="Unassembled WGS sequence"/>
</dbReference>
<name>A0A2T7WEQ3_MICTE</name>
<evidence type="ECO:0000313" key="2">
    <source>
        <dbReference type="EMBL" id="PVE70667.1"/>
    </source>
</evidence>
<dbReference type="Pfam" id="PF20408">
    <property type="entry name" value="Abhydrolase_11"/>
    <property type="match status" value="1"/>
</dbReference>
<dbReference type="AlphaFoldDB" id="A0A2T7WEQ3"/>
<accession>A0A2T7WEQ3</accession>
<dbReference type="InterPro" id="IPR026555">
    <property type="entry name" value="NSL3/Tex30"/>
</dbReference>
<evidence type="ECO:0000313" key="3">
    <source>
        <dbReference type="Proteomes" id="UP000244649"/>
    </source>
</evidence>
<dbReference type="InterPro" id="IPR046879">
    <property type="entry name" value="KANL3/Tex30_Abhydrolase"/>
</dbReference>
<evidence type="ECO:0000259" key="1">
    <source>
        <dbReference type="Pfam" id="PF20408"/>
    </source>
</evidence>
<dbReference type="PANTHER" id="PTHR13136:SF11">
    <property type="entry name" value="TESTIS-EXPRESSED PROTEIN 30"/>
    <property type="match status" value="1"/>
</dbReference>
<organism evidence="2 3">
    <name type="scientific">Microbacterium testaceum</name>
    <name type="common">Aureobacterium testaceum</name>
    <name type="synonym">Brevibacterium testaceum</name>
    <dbReference type="NCBI Taxonomy" id="2033"/>
    <lineage>
        <taxon>Bacteria</taxon>
        <taxon>Bacillati</taxon>
        <taxon>Actinomycetota</taxon>
        <taxon>Actinomycetes</taxon>
        <taxon>Micrococcales</taxon>
        <taxon>Microbacteriaceae</taxon>
        <taxon>Microbacterium</taxon>
    </lineage>
</organism>
<dbReference type="GO" id="GO:0016787">
    <property type="term" value="F:hydrolase activity"/>
    <property type="evidence" value="ECO:0007669"/>
    <property type="project" value="UniProtKB-KW"/>
</dbReference>
<sequence length="180" mass="18817">MEHPFLVGLADALTADGVAVLRFVFPYVEAGRRMPGPAAHAVATWRGVEAWLAAHAPGDYTAVGKSYGGRMASVAAAEGAIAPARLVYLGYPLHPPGRPDKPRSAHLPAISVPQLFVEGANDPFIDPRGQFDEVVASCQDARVRWVDGGNHSFEVKGARRPAEQIGAGLAGVVGAFAGGR</sequence>
<keyword evidence="2" id="KW-0378">Hydrolase</keyword>
<dbReference type="SUPFAM" id="SSF53474">
    <property type="entry name" value="alpha/beta-Hydrolases"/>
    <property type="match status" value="1"/>
</dbReference>
<dbReference type="Gene3D" id="3.40.50.1820">
    <property type="entry name" value="alpha/beta hydrolase"/>
    <property type="match status" value="1"/>
</dbReference>
<feature type="domain" description="KANL3/Tex30 alpha/beta hydrolase-like" evidence="1">
    <location>
        <begin position="1"/>
        <end position="156"/>
    </location>
</feature>
<reference evidence="2 3" key="1">
    <citation type="submission" date="2018-04" db="EMBL/GenBank/DDBJ databases">
        <authorList>
            <person name="Go L.Y."/>
            <person name="Mitchell J.A."/>
        </authorList>
    </citation>
    <scope>NUCLEOTIDE SEQUENCE [LARGE SCALE GENOMIC DNA]</scope>
    <source>
        <strain evidence="2 3">TPD7010</strain>
    </source>
</reference>
<protein>
    <submittedName>
        <fullName evidence="2">Dienelactone hydrolase</fullName>
    </submittedName>
</protein>
<gene>
    <name evidence="2" type="ORF">DC432_09955</name>
</gene>
<dbReference type="PANTHER" id="PTHR13136">
    <property type="entry name" value="TESTIS DEVELOPMENT PROTEIN PRTD"/>
    <property type="match status" value="1"/>
</dbReference>
<dbReference type="EMBL" id="QDFT01000022">
    <property type="protein sequence ID" value="PVE70667.1"/>
    <property type="molecule type" value="Genomic_DNA"/>
</dbReference>
<dbReference type="InterPro" id="IPR029058">
    <property type="entry name" value="AB_hydrolase_fold"/>
</dbReference>